<comment type="cofactor">
    <cofactor evidence="6">
        <name>FMN</name>
        <dbReference type="ChEBI" id="CHEBI:58210"/>
    </cofactor>
</comment>
<keyword evidence="6" id="KW-1133">Transmembrane helix</keyword>
<protein>
    <recommendedName>
        <fullName evidence="6">Ion-translocating oxidoreductase complex subunit G</fullName>
        <ecNumber evidence="6">7.-.-.-</ecNumber>
    </recommendedName>
    <alternativeName>
        <fullName evidence="6">Rnf electron transport complex subunit G</fullName>
    </alternativeName>
</protein>
<evidence type="ECO:0000313" key="8">
    <source>
        <dbReference type="EMBL" id="SDX45904.1"/>
    </source>
</evidence>
<keyword evidence="2 6" id="KW-0597">Phosphoprotein</keyword>
<evidence type="ECO:0000256" key="5">
    <source>
        <dbReference type="ARBA" id="ARBA00022982"/>
    </source>
</evidence>
<dbReference type="GO" id="GO:0005886">
    <property type="term" value="C:plasma membrane"/>
    <property type="evidence" value="ECO:0007669"/>
    <property type="project" value="UniProtKB-SubCell"/>
</dbReference>
<evidence type="ECO:0000259" key="7">
    <source>
        <dbReference type="SMART" id="SM00900"/>
    </source>
</evidence>
<evidence type="ECO:0000256" key="1">
    <source>
        <dbReference type="ARBA" id="ARBA00022448"/>
    </source>
</evidence>
<comment type="function">
    <text evidence="6">Part of a membrane-bound complex that couples electron transfer with translocation of ions across the membrane.</text>
</comment>
<keyword evidence="3 6" id="KW-0285">Flavoprotein</keyword>
<keyword evidence="6" id="KW-1278">Translocase</keyword>
<comment type="subcellular location">
    <subcellularLocation>
        <location evidence="6">Cell membrane</location>
        <topology evidence="6">Single-pass membrane protein</topology>
    </subcellularLocation>
</comment>
<gene>
    <name evidence="6" type="primary">rnfG</name>
    <name evidence="8" type="ORF">SAMN05660923_02334</name>
</gene>
<dbReference type="InterPro" id="IPR007329">
    <property type="entry name" value="FMN-bd"/>
</dbReference>
<dbReference type="PIRSF" id="PIRSF006091">
    <property type="entry name" value="E_trnsport_RnfG"/>
    <property type="match status" value="1"/>
</dbReference>
<keyword evidence="6" id="KW-0812">Transmembrane</keyword>
<sequence>MNETIKLGLILFIITAVAASVLAISNSVTSERIAEVEQLASERAMTEVLEIAKKFEPLAANRLSEIVGNNTGILEISEGYNDSELVGYVFKMQVNGYGGPLTFMTGISKEGKIIGIKVLEHGETPGLGANSTRPYFANSFKGKSVDKEIIAVKNPQADNEVQALTSATVTTNAIVNGVNVIRQVYNDSLSN</sequence>
<dbReference type="GO" id="GO:0010181">
    <property type="term" value="F:FMN binding"/>
    <property type="evidence" value="ECO:0007669"/>
    <property type="project" value="InterPro"/>
</dbReference>
<organism evidence="8 9">
    <name type="scientific">Tepidimicrobium xylanilyticum</name>
    <dbReference type="NCBI Taxonomy" id="1123352"/>
    <lineage>
        <taxon>Bacteria</taxon>
        <taxon>Bacillati</taxon>
        <taxon>Bacillota</taxon>
        <taxon>Tissierellia</taxon>
        <taxon>Tissierellales</taxon>
        <taxon>Tepidimicrobiaceae</taxon>
        <taxon>Tepidimicrobium</taxon>
    </lineage>
</organism>
<keyword evidence="1 6" id="KW-0813">Transport</keyword>
<evidence type="ECO:0000313" key="9">
    <source>
        <dbReference type="Proteomes" id="UP000198828"/>
    </source>
</evidence>
<dbReference type="GO" id="GO:0009055">
    <property type="term" value="F:electron transfer activity"/>
    <property type="evidence" value="ECO:0007669"/>
    <property type="project" value="InterPro"/>
</dbReference>
<keyword evidence="6" id="KW-1003">Cell membrane</keyword>
<dbReference type="EMBL" id="FNNG01000011">
    <property type="protein sequence ID" value="SDX45904.1"/>
    <property type="molecule type" value="Genomic_DNA"/>
</dbReference>
<dbReference type="InterPro" id="IPR010209">
    <property type="entry name" value="Ion_transpt_RnfG/RsxG"/>
</dbReference>
<feature type="modified residue" description="FMN phosphoryl threonine" evidence="6">
    <location>
        <position position="168"/>
    </location>
</feature>
<dbReference type="NCBIfam" id="TIGR01947">
    <property type="entry name" value="rnfG"/>
    <property type="match status" value="1"/>
</dbReference>
<feature type="domain" description="FMN-binding" evidence="7">
    <location>
        <begin position="96"/>
        <end position="185"/>
    </location>
</feature>
<evidence type="ECO:0000256" key="2">
    <source>
        <dbReference type="ARBA" id="ARBA00022553"/>
    </source>
</evidence>
<dbReference type="OrthoDB" id="9794010at2"/>
<reference evidence="8 9" key="1">
    <citation type="submission" date="2016-10" db="EMBL/GenBank/DDBJ databases">
        <authorList>
            <person name="de Groot N.N."/>
        </authorList>
    </citation>
    <scope>NUCLEOTIDE SEQUENCE [LARGE SCALE GENOMIC DNA]</scope>
    <source>
        <strain evidence="8 9">DSM 23310</strain>
    </source>
</reference>
<comment type="subunit">
    <text evidence="6">The complex is composed of six subunits: RnfA, RnfB, RnfC, RnfD, RnfE and RnfG.</text>
</comment>
<evidence type="ECO:0000256" key="4">
    <source>
        <dbReference type="ARBA" id="ARBA00022643"/>
    </source>
</evidence>
<keyword evidence="9" id="KW-1185">Reference proteome</keyword>
<dbReference type="EC" id="7.-.-.-" evidence="6"/>
<dbReference type="PANTHER" id="PTHR36118:SF1">
    <property type="entry name" value="ION-TRANSLOCATING OXIDOREDUCTASE COMPLEX SUBUNIT G"/>
    <property type="match status" value="1"/>
</dbReference>
<keyword evidence="4 6" id="KW-0288">FMN</keyword>
<proteinExistence type="inferred from homology"/>
<keyword evidence="6" id="KW-0472">Membrane</keyword>
<dbReference type="AlphaFoldDB" id="A0A1H3BX06"/>
<dbReference type="PANTHER" id="PTHR36118">
    <property type="entry name" value="ION-TRANSLOCATING OXIDOREDUCTASE COMPLEX SUBUNIT G"/>
    <property type="match status" value="1"/>
</dbReference>
<dbReference type="GO" id="GO:0022900">
    <property type="term" value="P:electron transport chain"/>
    <property type="evidence" value="ECO:0007669"/>
    <property type="project" value="UniProtKB-UniRule"/>
</dbReference>
<dbReference type="SMART" id="SM00900">
    <property type="entry name" value="FMN_bind"/>
    <property type="match status" value="1"/>
</dbReference>
<comment type="similarity">
    <text evidence="6">Belongs to the RnfG family.</text>
</comment>
<evidence type="ECO:0000256" key="6">
    <source>
        <dbReference type="HAMAP-Rule" id="MF_00479"/>
    </source>
</evidence>
<dbReference type="Pfam" id="PF04205">
    <property type="entry name" value="FMN_bind"/>
    <property type="match status" value="1"/>
</dbReference>
<evidence type="ECO:0000256" key="3">
    <source>
        <dbReference type="ARBA" id="ARBA00022630"/>
    </source>
</evidence>
<dbReference type="RefSeq" id="WP_093753891.1">
    <property type="nucleotide sequence ID" value="NZ_BSYN01000006.1"/>
</dbReference>
<keyword evidence="5 6" id="KW-0249">Electron transport</keyword>
<dbReference type="HAMAP" id="MF_00479">
    <property type="entry name" value="RsxG_RnfG"/>
    <property type="match status" value="1"/>
</dbReference>
<name>A0A1H3BX06_9FIRM</name>
<accession>A0A1H3BX06</accession>
<dbReference type="Proteomes" id="UP000198828">
    <property type="component" value="Unassembled WGS sequence"/>
</dbReference>